<evidence type="ECO:0000256" key="1">
    <source>
        <dbReference type="SAM" id="SignalP"/>
    </source>
</evidence>
<evidence type="ECO:0000313" key="2">
    <source>
        <dbReference type="EMBL" id="CEF64445.1"/>
    </source>
</evidence>
<feature type="chain" id="PRO_5015030576" evidence="1">
    <location>
        <begin position="20"/>
        <end position="88"/>
    </location>
</feature>
<dbReference type="GeneID" id="36376810"/>
<reference evidence="4" key="2">
    <citation type="submission" date="2020-12" db="UniProtKB">
        <authorList>
            <consortium name="WormBaseParasite"/>
        </authorList>
    </citation>
    <scope>IDENTIFICATION</scope>
</reference>
<name>A0A090LA93_STRRB</name>
<feature type="signal peptide" evidence="1">
    <location>
        <begin position="1"/>
        <end position="19"/>
    </location>
</feature>
<keyword evidence="1" id="KW-0732">Signal</keyword>
<organism evidence="2">
    <name type="scientific">Strongyloides ratti</name>
    <name type="common">Parasitic roundworm</name>
    <dbReference type="NCBI Taxonomy" id="34506"/>
    <lineage>
        <taxon>Eukaryota</taxon>
        <taxon>Metazoa</taxon>
        <taxon>Ecdysozoa</taxon>
        <taxon>Nematoda</taxon>
        <taxon>Chromadorea</taxon>
        <taxon>Rhabditida</taxon>
        <taxon>Tylenchina</taxon>
        <taxon>Panagrolaimomorpha</taxon>
        <taxon>Strongyloidoidea</taxon>
        <taxon>Strongyloididae</taxon>
        <taxon>Strongyloides</taxon>
    </lineage>
</organism>
<keyword evidence="3" id="KW-1185">Reference proteome</keyword>
<dbReference type="RefSeq" id="XP_024503646.1">
    <property type="nucleotide sequence ID" value="XM_024649805.1"/>
</dbReference>
<dbReference type="EMBL" id="LN609528">
    <property type="protein sequence ID" value="CEF64445.1"/>
    <property type="molecule type" value="Genomic_DNA"/>
</dbReference>
<accession>A0A090LA93</accession>
<evidence type="ECO:0000313" key="4">
    <source>
        <dbReference type="WBParaSite" id="SRAE_1000269900.1"/>
    </source>
</evidence>
<sequence length="88" mass="10006">MVNMKLLTVFVFTIFFVSCILCFGKEQKPHPPSFDRFYKRAFDSIDNGGFGAFDKRSGGDYYGNGLSDYEGSNIQGLLPRYVMLRGKK</sequence>
<dbReference type="WormBase" id="SRAE_1000269900">
    <property type="protein sequence ID" value="SRP05217"/>
    <property type="gene ID" value="WBGene00259315"/>
</dbReference>
<dbReference type="PROSITE" id="PS51257">
    <property type="entry name" value="PROKAR_LIPOPROTEIN"/>
    <property type="match status" value="1"/>
</dbReference>
<dbReference type="AlphaFoldDB" id="A0A090LA93"/>
<dbReference type="Proteomes" id="UP000035682">
    <property type="component" value="Unplaced"/>
</dbReference>
<dbReference type="WBParaSite" id="SRAE_1000269900.1">
    <property type="protein sequence ID" value="SRAE_1000269900.1"/>
    <property type="gene ID" value="WBGene00259315"/>
</dbReference>
<dbReference type="CTD" id="36376810"/>
<protein>
    <submittedName>
        <fullName evidence="2 4">Uncharacterized protein</fullName>
    </submittedName>
</protein>
<evidence type="ECO:0000313" key="3">
    <source>
        <dbReference type="Proteomes" id="UP000035682"/>
    </source>
</evidence>
<gene>
    <name evidence="2 4 5" type="ORF">SRAE_1000269900</name>
</gene>
<proteinExistence type="predicted"/>
<reference evidence="2 3" key="1">
    <citation type="submission" date="2014-09" db="EMBL/GenBank/DDBJ databases">
        <authorList>
            <person name="Martin A.A."/>
        </authorList>
    </citation>
    <scope>NUCLEOTIDE SEQUENCE</scope>
    <source>
        <strain evidence="3">ED321</strain>
        <strain evidence="2">ED321 Heterogonic</strain>
    </source>
</reference>
<evidence type="ECO:0000313" key="5">
    <source>
        <dbReference type="WormBase" id="SRAE_1000269900"/>
    </source>
</evidence>